<dbReference type="RefSeq" id="WP_271635952.1">
    <property type="nucleotide sequence ID" value="NZ_CP094970.1"/>
</dbReference>
<evidence type="ECO:0000313" key="11">
    <source>
        <dbReference type="Proteomes" id="UP001164390"/>
    </source>
</evidence>
<dbReference type="Pfam" id="PF01171">
    <property type="entry name" value="ATP_bind_3"/>
    <property type="match status" value="1"/>
</dbReference>
<feature type="binding site" evidence="7">
    <location>
        <begin position="34"/>
        <end position="39"/>
    </location>
    <ligand>
        <name>ATP</name>
        <dbReference type="ChEBI" id="CHEBI:30616"/>
    </ligand>
</feature>
<dbReference type="GO" id="GO:0032267">
    <property type="term" value="F:tRNA(Ile)-lysidine synthase activity"/>
    <property type="evidence" value="ECO:0007669"/>
    <property type="project" value="UniProtKB-EC"/>
</dbReference>
<dbReference type="AlphaFoldDB" id="A0AA46TLA0"/>
<dbReference type="HAMAP" id="MF_01161">
    <property type="entry name" value="tRNA_Ile_lys_synt"/>
    <property type="match status" value="1"/>
</dbReference>
<dbReference type="KEGG" id="sgrg:L0C25_08010"/>
<keyword evidence="5 7" id="KW-0067">ATP-binding</keyword>
<dbReference type="CDD" id="cd01992">
    <property type="entry name" value="TilS_N"/>
    <property type="match status" value="1"/>
</dbReference>
<evidence type="ECO:0000259" key="9">
    <source>
        <dbReference type="Pfam" id="PF09179"/>
    </source>
</evidence>
<evidence type="ECO:0000256" key="1">
    <source>
        <dbReference type="ARBA" id="ARBA00022490"/>
    </source>
</evidence>
<evidence type="ECO:0000259" key="8">
    <source>
        <dbReference type="Pfam" id="PF01171"/>
    </source>
</evidence>
<keyword evidence="2 7" id="KW-0436">Ligase</keyword>
<comment type="subcellular location">
    <subcellularLocation>
        <location evidence="7">Cytoplasm</location>
    </subcellularLocation>
</comment>
<evidence type="ECO:0000256" key="5">
    <source>
        <dbReference type="ARBA" id="ARBA00022840"/>
    </source>
</evidence>
<comment type="catalytic activity">
    <reaction evidence="6 7">
        <text>cytidine(34) in tRNA(Ile2) + L-lysine + ATP = lysidine(34) in tRNA(Ile2) + AMP + diphosphate + H(+)</text>
        <dbReference type="Rhea" id="RHEA:43744"/>
        <dbReference type="Rhea" id="RHEA-COMP:10625"/>
        <dbReference type="Rhea" id="RHEA-COMP:10670"/>
        <dbReference type="ChEBI" id="CHEBI:15378"/>
        <dbReference type="ChEBI" id="CHEBI:30616"/>
        <dbReference type="ChEBI" id="CHEBI:32551"/>
        <dbReference type="ChEBI" id="CHEBI:33019"/>
        <dbReference type="ChEBI" id="CHEBI:82748"/>
        <dbReference type="ChEBI" id="CHEBI:83665"/>
        <dbReference type="ChEBI" id="CHEBI:456215"/>
        <dbReference type="EC" id="6.3.4.19"/>
    </reaction>
</comment>
<organism evidence="10 11">
    <name type="scientific">Solicola gregarius</name>
    <dbReference type="NCBI Taxonomy" id="2908642"/>
    <lineage>
        <taxon>Bacteria</taxon>
        <taxon>Bacillati</taxon>
        <taxon>Actinomycetota</taxon>
        <taxon>Actinomycetes</taxon>
        <taxon>Propionibacteriales</taxon>
        <taxon>Nocardioidaceae</taxon>
        <taxon>Solicola</taxon>
    </lineage>
</organism>
<keyword evidence="11" id="KW-1185">Reference proteome</keyword>
<evidence type="ECO:0000256" key="2">
    <source>
        <dbReference type="ARBA" id="ARBA00022598"/>
    </source>
</evidence>
<feature type="domain" description="tRNA(Ile)-lysidine synthase substrate-binding" evidence="9">
    <location>
        <begin position="253"/>
        <end position="315"/>
    </location>
</feature>
<dbReference type="EC" id="6.3.4.19" evidence="7"/>
<dbReference type="SUPFAM" id="SSF82829">
    <property type="entry name" value="MesJ substrate recognition domain-like"/>
    <property type="match status" value="1"/>
</dbReference>
<feature type="domain" description="tRNA(Ile)-lysidine/2-thiocytidine synthase N-terminal" evidence="8">
    <location>
        <begin position="29"/>
        <end position="203"/>
    </location>
</feature>
<gene>
    <name evidence="7 10" type="primary">tilS</name>
    <name evidence="10" type="ORF">L0C25_08010</name>
</gene>
<dbReference type="PANTHER" id="PTHR43033">
    <property type="entry name" value="TRNA(ILE)-LYSIDINE SYNTHASE-RELATED"/>
    <property type="match status" value="1"/>
</dbReference>
<dbReference type="PANTHER" id="PTHR43033:SF1">
    <property type="entry name" value="TRNA(ILE)-LYSIDINE SYNTHASE-RELATED"/>
    <property type="match status" value="1"/>
</dbReference>
<dbReference type="GO" id="GO:0006400">
    <property type="term" value="P:tRNA modification"/>
    <property type="evidence" value="ECO:0007669"/>
    <property type="project" value="UniProtKB-UniRule"/>
</dbReference>
<dbReference type="InterPro" id="IPR012094">
    <property type="entry name" value="tRNA_Ile_lys_synt"/>
</dbReference>
<dbReference type="InterPro" id="IPR011063">
    <property type="entry name" value="TilS/TtcA_N"/>
</dbReference>
<dbReference type="Gene3D" id="3.40.50.620">
    <property type="entry name" value="HUPs"/>
    <property type="match status" value="1"/>
</dbReference>
<evidence type="ECO:0000256" key="3">
    <source>
        <dbReference type="ARBA" id="ARBA00022694"/>
    </source>
</evidence>
<reference evidence="10" key="1">
    <citation type="submission" date="2022-01" db="EMBL/GenBank/DDBJ databases">
        <title>Nocardioidaceae gen. sp. A5X3R13.</title>
        <authorList>
            <person name="Lopez Marin M.A."/>
            <person name="Uhlik O."/>
        </authorList>
    </citation>
    <scope>NUCLEOTIDE SEQUENCE</scope>
    <source>
        <strain evidence="10">A5X3R13</strain>
    </source>
</reference>
<dbReference type="Gene3D" id="1.20.59.20">
    <property type="match status" value="1"/>
</dbReference>
<dbReference type="NCBIfam" id="TIGR02432">
    <property type="entry name" value="lysidine_TilS_N"/>
    <property type="match status" value="1"/>
</dbReference>
<evidence type="ECO:0000256" key="6">
    <source>
        <dbReference type="ARBA" id="ARBA00048539"/>
    </source>
</evidence>
<dbReference type="InterPro" id="IPR015262">
    <property type="entry name" value="tRNA_Ile_lys_synt_subst-bd"/>
</dbReference>
<dbReference type="Pfam" id="PF09179">
    <property type="entry name" value="TilS"/>
    <property type="match status" value="1"/>
</dbReference>
<evidence type="ECO:0000256" key="4">
    <source>
        <dbReference type="ARBA" id="ARBA00022741"/>
    </source>
</evidence>
<evidence type="ECO:0000313" key="10">
    <source>
        <dbReference type="EMBL" id="UYM07009.1"/>
    </source>
</evidence>
<dbReference type="EMBL" id="CP094970">
    <property type="protein sequence ID" value="UYM07009.1"/>
    <property type="molecule type" value="Genomic_DNA"/>
</dbReference>
<protein>
    <recommendedName>
        <fullName evidence="7">tRNA(Ile)-lysidine synthase</fullName>
        <ecNumber evidence="7">6.3.4.19</ecNumber>
    </recommendedName>
    <alternativeName>
        <fullName evidence="7">tRNA(Ile)-2-lysyl-cytidine synthase</fullName>
    </alternativeName>
    <alternativeName>
        <fullName evidence="7">tRNA(Ile)-lysidine synthetase</fullName>
    </alternativeName>
</protein>
<dbReference type="Proteomes" id="UP001164390">
    <property type="component" value="Chromosome"/>
</dbReference>
<dbReference type="GO" id="GO:0005737">
    <property type="term" value="C:cytoplasm"/>
    <property type="evidence" value="ECO:0007669"/>
    <property type="project" value="UniProtKB-SubCell"/>
</dbReference>
<dbReference type="SUPFAM" id="SSF52402">
    <property type="entry name" value="Adenine nucleotide alpha hydrolases-like"/>
    <property type="match status" value="1"/>
</dbReference>
<sequence length="324" mass="34382">MGGRPHPDVARARVLVRDALADLADGSRVLVAVSGGADSLALAAATAFVAPRRDLEAGAVVVDHGLQEGSDAVAWTAAARAKQLGLAPVEVARVEVGAAGGPEGAARAARYDALSGVAQRHDAVAVLLGHTLDDQAETVLMGLARGSGARSLAAMAPADGLWRRPFLALSRTQTRAVCEETGVEWWDDPHNDDTAYTRVRVRTQALPALEAALGPGVREALARTASLLRADADHLDELVERVEFEALDGDDRLDAETLAKLPRAIRTRVIRRHALRMGCPAADLTAAHVIEVERLVTDWHGQSHIELPGKVVARRVGVWIAFSR</sequence>
<comment type="similarity">
    <text evidence="7">Belongs to the tRNA(Ile)-lysidine synthase family.</text>
</comment>
<dbReference type="InterPro" id="IPR014729">
    <property type="entry name" value="Rossmann-like_a/b/a_fold"/>
</dbReference>
<comment type="domain">
    <text evidence="7">The N-terminal region contains the highly conserved SGGXDS motif, predicted to be a P-loop motif involved in ATP binding.</text>
</comment>
<name>A0AA46TLA0_9ACTN</name>
<keyword evidence="3 7" id="KW-0819">tRNA processing</keyword>
<dbReference type="InterPro" id="IPR012795">
    <property type="entry name" value="tRNA_Ile_lys_synt_N"/>
</dbReference>
<comment type="function">
    <text evidence="7">Ligates lysine onto the cytidine present at position 34 of the AUA codon-specific tRNA(Ile) that contains the anticodon CAU, in an ATP-dependent manner. Cytidine is converted to lysidine, thus changing the amino acid specificity of the tRNA from methionine to isoleucine.</text>
</comment>
<proteinExistence type="inferred from homology"/>
<keyword evidence="1 7" id="KW-0963">Cytoplasm</keyword>
<keyword evidence="4 7" id="KW-0547">Nucleotide-binding</keyword>
<dbReference type="GO" id="GO:0005524">
    <property type="term" value="F:ATP binding"/>
    <property type="evidence" value="ECO:0007669"/>
    <property type="project" value="UniProtKB-UniRule"/>
</dbReference>
<accession>A0AA46TLA0</accession>
<evidence type="ECO:0000256" key="7">
    <source>
        <dbReference type="HAMAP-Rule" id="MF_01161"/>
    </source>
</evidence>